<feature type="region of interest" description="Disordered" evidence="3">
    <location>
        <begin position="155"/>
        <end position="190"/>
    </location>
</feature>
<keyword evidence="5" id="KW-1185">Reference proteome</keyword>
<dbReference type="PANTHER" id="PTHR13299">
    <property type="entry name" value="PEROXISOMAL MEMBRANE PROTEIN PEX16"/>
    <property type="match status" value="1"/>
</dbReference>
<proteinExistence type="inferred from homology"/>
<keyword evidence="2" id="KW-0962">Peroxisome biogenesis</keyword>
<comment type="subcellular location">
    <subcellularLocation>
        <location evidence="2">Peroxisome membrane</location>
    </subcellularLocation>
</comment>
<dbReference type="OrthoDB" id="2021143at2759"/>
<gene>
    <name evidence="4" type="ORF">PHLGIDRAFT_25857</name>
</gene>
<dbReference type="GO" id="GO:0007031">
    <property type="term" value="P:peroxisome organization"/>
    <property type="evidence" value="ECO:0007669"/>
    <property type="project" value="UniProtKB-KW"/>
</dbReference>
<dbReference type="PANTHER" id="PTHR13299:SF0">
    <property type="entry name" value="PEROXISOMAL MEMBRANE PROTEIN PEX16"/>
    <property type="match status" value="1"/>
</dbReference>
<dbReference type="InterPro" id="IPR013919">
    <property type="entry name" value="Pex16"/>
</dbReference>
<dbReference type="Proteomes" id="UP000053257">
    <property type="component" value="Unassembled WGS sequence"/>
</dbReference>
<dbReference type="GO" id="GO:0005778">
    <property type="term" value="C:peroxisomal membrane"/>
    <property type="evidence" value="ECO:0007669"/>
    <property type="project" value="UniProtKB-SubCell"/>
</dbReference>
<dbReference type="STRING" id="745531.A0A0C3PEQ1"/>
<reference evidence="4 5" key="1">
    <citation type="journal article" date="2014" name="PLoS Genet.">
        <title>Analysis of the Phlebiopsis gigantea genome, transcriptome and secretome provides insight into its pioneer colonization strategies of wood.</title>
        <authorList>
            <person name="Hori C."/>
            <person name="Ishida T."/>
            <person name="Igarashi K."/>
            <person name="Samejima M."/>
            <person name="Suzuki H."/>
            <person name="Master E."/>
            <person name="Ferreira P."/>
            <person name="Ruiz-Duenas F.J."/>
            <person name="Held B."/>
            <person name="Canessa P."/>
            <person name="Larrondo L.F."/>
            <person name="Schmoll M."/>
            <person name="Druzhinina I.S."/>
            <person name="Kubicek C.P."/>
            <person name="Gaskell J.A."/>
            <person name="Kersten P."/>
            <person name="St John F."/>
            <person name="Glasner J."/>
            <person name="Sabat G."/>
            <person name="Splinter BonDurant S."/>
            <person name="Syed K."/>
            <person name="Yadav J."/>
            <person name="Mgbeahuruike A.C."/>
            <person name="Kovalchuk A."/>
            <person name="Asiegbu F.O."/>
            <person name="Lackner G."/>
            <person name="Hoffmeister D."/>
            <person name="Rencoret J."/>
            <person name="Gutierrez A."/>
            <person name="Sun H."/>
            <person name="Lindquist E."/>
            <person name="Barry K."/>
            <person name="Riley R."/>
            <person name="Grigoriev I.V."/>
            <person name="Henrissat B."/>
            <person name="Kues U."/>
            <person name="Berka R.M."/>
            <person name="Martinez A.T."/>
            <person name="Covert S.F."/>
            <person name="Blanchette R.A."/>
            <person name="Cullen D."/>
        </authorList>
    </citation>
    <scope>NUCLEOTIDE SEQUENCE [LARGE SCALE GENOMIC DNA]</scope>
    <source>
        <strain evidence="4 5">11061_1 CR5-6</strain>
    </source>
</reference>
<evidence type="ECO:0000256" key="1">
    <source>
        <dbReference type="ARBA" id="ARBA00009505"/>
    </source>
</evidence>
<accession>A0A0C3PEQ1</accession>
<protein>
    <recommendedName>
        <fullName evidence="2">Peroxisomal membrane protein PEX16</fullName>
    </recommendedName>
</protein>
<dbReference type="AlphaFoldDB" id="A0A0C3PEQ1"/>
<evidence type="ECO:0000256" key="2">
    <source>
        <dbReference type="RuleBase" id="RU365003"/>
    </source>
</evidence>
<evidence type="ECO:0000256" key="3">
    <source>
        <dbReference type="SAM" id="MobiDB-lite"/>
    </source>
</evidence>
<name>A0A0C3PEQ1_PHLG1</name>
<evidence type="ECO:0000313" key="5">
    <source>
        <dbReference type="Proteomes" id="UP000053257"/>
    </source>
</evidence>
<comment type="similarity">
    <text evidence="1 2">Belongs to the peroxin-16 family.</text>
</comment>
<dbReference type="Pfam" id="PF08610">
    <property type="entry name" value="Pex16"/>
    <property type="match status" value="1"/>
</dbReference>
<keyword evidence="2" id="KW-0576">Peroxisome</keyword>
<evidence type="ECO:0000313" key="4">
    <source>
        <dbReference type="EMBL" id="KIP03958.1"/>
    </source>
</evidence>
<sequence length="364" mass="41240">MPSTLAHYEAFLVKNVSVISTLESSLRSITWILPGRFKDAELASEALCALLNATSLYHDTLLSRAVKADPKLKPLMSPTLQTRYTRGWCEKDSTYKWAARTLELIKFVQLLVEMGLRRSVSSKARWRGIILIEAIKAALRFVLLRITRRPLLSPPIPERDIDPTMMPEGSDTPSPTLVASSPPPSMPSTPEHLRNNHVALPPHPLLVQPPPPTSKDPIEDFLLSKALLPTSVKAPTALLKTLIGPADWLSEAFYVLRPLVYTVMLSRDSSRKSYRPLVAALALEFIARWLRRTPSPTSTLERSEYSRRDMEIFWYMLRGCVWETWTRPKLDGIADRLADKPVLGVLSAFMKDWIPLIDEYHYCE</sequence>
<organism evidence="4 5">
    <name type="scientific">Phlebiopsis gigantea (strain 11061_1 CR5-6)</name>
    <name type="common">White-rot fungus</name>
    <name type="synonym">Peniophora gigantea</name>
    <dbReference type="NCBI Taxonomy" id="745531"/>
    <lineage>
        <taxon>Eukaryota</taxon>
        <taxon>Fungi</taxon>
        <taxon>Dikarya</taxon>
        <taxon>Basidiomycota</taxon>
        <taxon>Agaricomycotina</taxon>
        <taxon>Agaricomycetes</taxon>
        <taxon>Polyporales</taxon>
        <taxon>Phanerochaetaceae</taxon>
        <taxon>Phlebiopsis</taxon>
    </lineage>
</organism>
<dbReference type="EMBL" id="KN840592">
    <property type="protein sequence ID" value="KIP03958.1"/>
    <property type="molecule type" value="Genomic_DNA"/>
</dbReference>
<dbReference type="HOGENOM" id="CLU_036533_2_0_1"/>